<accession>A0A0V0J9A6</accession>
<gene>
    <name evidence="1" type="ORF">TR133593</name>
</gene>
<proteinExistence type="predicted"/>
<protein>
    <submittedName>
        <fullName evidence="1">Uncharacterized protein</fullName>
    </submittedName>
</protein>
<evidence type="ECO:0000313" key="1">
    <source>
        <dbReference type="EMBL" id="JAP62363.1"/>
    </source>
</evidence>
<name>A0A0V0J9A6_SCHSO</name>
<dbReference type="AlphaFoldDB" id="A0A0V0J9A6"/>
<organism evidence="1">
    <name type="scientific">Schistocephalus solidus</name>
    <name type="common">Tapeworm</name>
    <dbReference type="NCBI Taxonomy" id="70667"/>
    <lineage>
        <taxon>Eukaryota</taxon>
        <taxon>Metazoa</taxon>
        <taxon>Spiralia</taxon>
        <taxon>Lophotrochozoa</taxon>
        <taxon>Platyhelminthes</taxon>
        <taxon>Cestoda</taxon>
        <taxon>Eucestoda</taxon>
        <taxon>Diphyllobothriidea</taxon>
        <taxon>Diphyllobothriidae</taxon>
        <taxon>Schistocephalus</taxon>
    </lineage>
</organism>
<reference evidence="1" key="1">
    <citation type="submission" date="2016-01" db="EMBL/GenBank/DDBJ databases">
        <title>Reference transcriptome for the parasite Schistocephalus solidus: insights into the molecular evolution of parasitism.</title>
        <authorList>
            <person name="Hebert F.O."/>
            <person name="Grambauer S."/>
            <person name="Barber I."/>
            <person name="Landry C.R."/>
            <person name="Aubin-Horth N."/>
        </authorList>
    </citation>
    <scope>NUCLEOTIDE SEQUENCE</scope>
</reference>
<dbReference type="EMBL" id="GEEE01000862">
    <property type="protein sequence ID" value="JAP62363.1"/>
    <property type="molecule type" value="Transcribed_RNA"/>
</dbReference>
<sequence length="172" mass="19891">MGSDMVPIKKTLLTATSECISQEAVQYDQVFQRFCDVAGLNFTVHGYSTSNHILERKLTLLVSSLKKLNCSTIKIPDLKIAVSRHQIDEDALRVDSENLDRLSIQLRDLFVHSKKHLRLFRKYVYIHFGLLFRVPLRPSCFCVSNRIFRKMALCLNLSGYLHDNLCVKFQIE</sequence>